<dbReference type="FunFam" id="1.10.8.10:FF:000001">
    <property type="entry name" value="Elongation factor Ts"/>
    <property type="match status" value="1"/>
</dbReference>
<dbReference type="PANTHER" id="PTHR11741:SF0">
    <property type="entry name" value="ELONGATION FACTOR TS, MITOCHONDRIAL"/>
    <property type="match status" value="1"/>
</dbReference>
<evidence type="ECO:0000256" key="4">
    <source>
        <dbReference type="ARBA" id="ARBA00022917"/>
    </source>
</evidence>
<comment type="function">
    <text evidence="5">Associates with the EF-Tu.GDP complex and induces the exchange of GDP to GTP. It remains bound to the aminoacyl-tRNA.EF-Tu.GTP complex up to the GTP hydrolysis stage on the ribosome.</text>
</comment>
<dbReference type="InterPro" id="IPR014039">
    <property type="entry name" value="Transl_elong_EFTs/EF1B_dimer"/>
</dbReference>
<dbReference type="GO" id="GO:0005737">
    <property type="term" value="C:cytoplasm"/>
    <property type="evidence" value="ECO:0007669"/>
    <property type="project" value="UniProtKB-SubCell"/>
</dbReference>
<dbReference type="AlphaFoldDB" id="A0A0G1KLA7"/>
<evidence type="ECO:0000256" key="1">
    <source>
        <dbReference type="ARBA" id="ARBA00005532"/>
    </source>
</evidence>
<comment type="subcellular location">
    <subcellularLocation>
        <location evidence="5">Cytoplasm</location>
    </subcellularLocation>
</comment>
<evidence type="ECO:0000259" key="6">
    <source>
        <dbReference type="Pfam" id="PF00889"/>
    </source>
</evidence>
<feature type="region of interest" description="Involved in Mg(2+) ion dislocation from EF-Tu" evidence="5">
    <location>
        <begin position="95"/>
        <end position="98"/>
    </location>
</feature>
<dbReference type="PATRIC" id="fig|1618652.3.peg.631"/>
<evidence type="ECO:0000256" key="3">
    <source>
        <dbReference type="ARBA" id="ARBA00022768"/>
    </source>
</evidence>
<evidence type="ECO:0000256" key="5">
    <source>
        <dbReference type="HAMAP-Rule" id="MF_00050"/>
    </source>
</evidence>
<dbReference type="InterPro" id="IPR001816">
    <property type="entry name" value="Transl_elong_EFTs/EF1B"/>
</dbReference>
<keyword evidence="3 5" id="KW-0251">Elongation factor</keyword>
<dbReference type="EMBL" id="LCIN01000008">
    <property type="protein sequence ID" value="KKT57077.1"/>
    <property type="molecule type" value="Genomic_DNA"/>
</dbReference>
<evidence type="ECO:0000313" key="8">
    <source>
        <dbReference type="Proteomes" id="UP000033977"/>
    </source>
</evidence>
<dbReference type="SUPFAM" id="SSF54713">
    <property type="entry name" value="Elongation factor Ts (EF-Ts), dimerisation domain"/>
    <property type="match status" value="1"/>
</dbReference>
<dbReference type="HAMAP" id="MF_00050">
    <property type="entry name" value="EF_Ts"/>
    <property type="match status" value="1"/>
</dbReference>
<accession>A0A0G1KLA7</accession>
<keyword evidence="4 5" id="KW-0648">Protein biosynthesis</keyword>
<dbReference type="Gene3D" id="1.10.8.10">
    <property type="entry name" value="DNA helicase RuvA subunit, C-terminal domain"/>
    <property type="match status" value="1"/>
</dbReference>
<proteinExistence type="inferred from homology"/>
<feature type="domain" description="Translation elongation factor EFTs/EF1B dimerisation" evidence="6">
    <location>
        <begin position="48"/>
        <end position="209"/>
    </location>
</feature>
<evidence type="ECO:0000313" key="7">
    <source>
        <dbReference type="EMBL" id="KKT57077.1"/>
    </source>
</evidence>
<dbReference type="Pfam" id="PF00889">
    <property type="entry name" value="EF_TS"/>
    <property type="match status" value="1"/>
</dbReference>
<gene>
    <name evidence="5" type="primary">tsf</name>
    <name evidence="7" type="ORF">UW49_C0008G0039</name>
</gene>
<dbReference type="InterPro" id="IPR009060">
    <property type="entry name" value="UBA-like_sf"/>
</dbReference>
<dbReference type="CDD" id="cd14275">
    <property type="entry name" value="UBA_EF-Ts"/>
    <property type="match status" value="1"/>
</dbReference>
<reference evidence="7 8" key="1">
    <citation type="journal article" date="2015" name="Nature">
        <title>rRNA introns, odd ribosomes, and small enigmatic genomes across a large radiation of phyla.</title>
        <authorList>
            <person name="Brown C.T."/>
            <person name="Hug L.A."/>
            <person name="Thomas B.C."/>
            <person name="Sharon I."/>
            <person name="Castelle C.J."/>
            <person name="Singh A."/>
            <person name="Wilkins M.J."/>
            <person name="Williams K.H."/>
            <person name="Banfield J.F."/>
        </authorList>
    </citation>
    <scope>NUCLEOTIDE SEQUENCE [LARGE SCALE GENOMIC DNA]</scope>
</reference>
<dbReference type="Gene3D" id="3.30.479.20">
    <property type="entry name" value="Elongation factor Ts, dimerisation domain"/>
    <property type="match status" value="1"/>
</dbReference>
<protein>
    <recommendedName>
        <fullName evidence="2 5">Elongation factor Ts</fullName>
        <shortName evidence="5">EF-Ts</shortName>
    </recommendedName>
</protein>
<dbReference type="Proteomes" id="UP000033977">
    <property type="component" value="Unassembled WGS sequence"/>
</dbReference>
<comment type="caution">
    <text evidence="7">The sequence shown here is derived from an EMBL/GenBank/DDBJ whole genome shotgun (WGS) entry which is preliminary data.</text>
</comment>
<dbReference type="PANTHER" id="PTHR11741">
    <property type="entry name" value="ELONGATION FACTOR TS"/>
    <property type="match status" value="1"/>
</dbReference>
<dbReference type="InterPro" id="IPR036402">
    <property type="entry name" value="EF-Ts_dimer_sf"/>
</dbReference>
<keyword evidence="5" id="KW-0963">Cytoplasm</keyword>
<dbReference type="SUPFAM" id="SSF46934">
    <property type="entry name" value="UBA-like"/>
    <property type="match status" value="1"/>
</dbReference>
<comment type="similarity">
    <text evidence="1 5">Belongs to the EF-Ts family.</text>
</comment>
<dbReference type="GO" id="GO:0003746">
    <property type="term" value="F:translation elongation factor activity"/>
    <property type="evidence" value="ECO:0007669"/>
    <property type="project" value="UniProtKB-UniRule"/>
</dbReference>
<sequence length="209" mass="23345">MAEPKPWRKIKFKTMAITSDLVKHLRQLTGASIALCKKALEETAGDMDRAMALLKKSSEALASKKEGRSTGSGLIESYIHGVGKVGVLLELRCETDFVARNAEFKTLAHDIALHIAGVKPGYIDQNHVPEEAKEEAKRLFLEEAGSLGKSKEMTERIVAGKMEAHFREVSLLSQQYVKDPSISVEELIKRHIAHFGEKIEVTRFVRYEV</sequence>
<name>A0A0G1KLA7_9BACT</name>
<evidence type="ECO:0000256" key="2">
    <source>
        <dbReference type="ARBA" id="ARBA00016956"/>
    </source>
</evidence>
<organism evidence="7 8">
    <name type="scientific">Candidatus Giovannonibacteria bacterium GW2011_GWB1_44_23</name>
    <dbReference type="NCBI Taxonomy" id="1618652"/>
    <lineage>
        <taxon>Bacteria</taxon>
        <taxon>Candidatus Giovannoniibacteriota</taxon>
    </lineage>
</organism>
<dbReference type="Gene3D" id="1.10.286.20">
    <property type="match status" value="1"/>
</dbReference>